<dbReference type="InterPro" id="IPR001412">
    <property type="entry name" value="aa-tRNA-synth_I_CS"/>
</dbReference>
<comment type="caution">
    <text evidence="11">The sequence shown here is derived from an EMBL/GenBank/DDBJ whole genome shotgun (WGS) entry which is preliminary data.</text>
</comment>
<dbReference type="InterPro" id="IPR000924">
    <property type="entry name" value="Glu/Gln-tRNA-synth"/>
</dbReference>
<evidence type="ECO:0000256" key="4">
    <source>
        <dbReference type="ARBA" id="ARBA00022741"/>
    </source>
</evidence>
<dbReference type="Gene3D" id="3.40.50.620">
    <property type="entry name" value="HUPs"/>
    <property type="match status" value="1"/>
</dbReference>
<name>A0ABT8AEK9_9PROT</name>
<dbReference type="Proteomes" id="UP001529369">
    <property type="component" value="Unassembled WGS sequence"/>
</dbReference>
<gene>
    <name evidence="8 11" type="primary">gltX</name>
    <name evidence="11" type="ORF">QWZ14_28045</name>
</gene>
<feature type="domain" description="Aminoacyl-tRNA synthetase class I anticodon-binding" evidence="10">
    <location>
        <begin position="370"/>
        <end position="443"/>
    </location>
</feature>
<feature type="short sequence motif" description="'KMSKS' region" evidence="8">
    <location>
        <begin position="244"/>
        <end position="248"/>
    </location>
</feature>
<keyword evidence="7 8" id="KW-0030">Aminoacyl-tRNA synthetase</keyword>
<proteinExistence type="inferred from homology"/>
<accession>A0ABT8AEK9</accession>
<dbReference type="Pfam" id="PF19269">
    <property type="entry name" value="Anticodon_2"/>
    <property type="match status" value="1"/>
</dbReference>
<comment type="caution">
    <text evidence="8">Lacks conserved residue(s) required for the propagation of feature annotation.</text>
</comment>
<comment type="subcellular location">
    <subcellularLocation>
        <location evidence="8">Cytoplasm</location>
    </subcellularLocation>
</comment>
<comment type="catalytic activity">
    <reaction evidence="8">
        <text>tRNA(Glu) + L-glutamate + ATP = L-glutamyl-tRNA(Glu) + AMP + diphosphate</text>
        <dbReference type="Rhea" id="RHEA:23540"/>
        <dbReference type="Rhea" id="RHEA-COMP:9663"/>
        <dbReference type="Rhea" id="RHEA-COMP:9680"/>
        <dbReference type="ChEBI" id="CHEBI:29985"/>
        <dbReference type="ChEBI" id="CHEBI:30616"/>
        <dbReference type="ChEBI" id="CHEBI:33019"/>
        <dbReference type="ChEBI" id="CHEBI:78442"/>
        <dbReference type="ChEBI" id="CHEBI:78520"/>
        <dbReference type="ChEBI" id="CHEBI:456215"/>
        <dbReference type="EC" id="6.1.1.17"/>
    </reaction>
</comment>
<dbReference type="HAMAP" id="MF_00022">
    <property type="entry name" value="Glu_tRNA_synth_type1"/>
    <property type="match status" value="1"/>
</dbReference>
<dbReference type="InterPro" id="IPR020058">
    <property type="entry name" value="Glu/Gln-tRNA-synth_Ib_cat-dom"/>
</dbReference>
<evidence type="ECO:0000256" key="1">
    <source>
        <dbReference type="ARBA" id="ARBA00007894"/>
    </source>
</evidence>
<evidence type="ECO:0000256" key="6">
    <source>
        <dbReference type="ARBA" id="ARBA00022917"/>
    </source>
</evidence>
<keyword evidence="4 8" id="KW-0547">Nucleotide-binding</keyword>
<dbReference type="PANTHER" id="PTHR43311">
    <property type="entry name" value="GLUTAMATE--TRNA LIGASE"/>
    <property type="match status" value="1"/>
</dbReference>
<dbReference type="InterPro" id="IPR014729">
    <property type="entry name" value="Rossmann-like_a/b/a_fold"/>
</dbReference>
<comment type="function">
    <text evidence="8">Catalyzes the attachment of glutamate to tRNA(Glu) in a two-step reaction: glutamate is first activated by ATP to form Glu-AMP and then transferred to the acceptor end of tRNA(Glu).</text>
</comment>
<dbReference type="PROSITE" id="PS00178">
    <property type="entry name" value="AA_TRNA_LIGASE_I"/>
    <property type="match status" value="1"/>
</dbReference>
<evidence type="ECO:0000256" key="2">
    <source>
        <dbReference type="ARBA" id="ARBA00022490"/>
    </source>
</evidence>
<protein>
    <recommendedName>
        <fullName evidence="8">Glutamate--tRNA ligase</fullName>
        <ecNumber evidence="8">6.1.1.17</ecNumber>
    </recommendedName>
    <alternativeName>
        <fullName evidence="8">Glutamyl-tRNA synthetase</fullName>
        <shortName evidence="8">GluRS</shortName>
    </alternativeName>
</protein>
<keyword evidence="2 8" id="KW-0963">Cytoplasm</keyword>
<evidence type="ECO:0000259" key="10">
    <source>
        <dbReference type="Pfam" id="PF19269"/>
    </source>
</evidence>
<dbReference type="SUPFAM" id="SSF48163">
    <property type="entry name" value="An anticodon-binding domain of class I aminoacyl-tRNA synthetases"/>
    <property type="match status" value="1"/>
</dbReference>
<evidence type="ECO:0000256" key="8">
    <source>
        <dbReference type="HAMAP-Rule" id="MF_00022"/>
    </source>
</evidence>
<dbReference type="InterPro" id="IPR045462">
    <property type="entry name" value="aa-tRNA-synth_I_cd-bd"/>
</dbReference>
<keyword evidence="12" id="KW-1185">Reference proteome</keyword>
<evidence type="ECO:0000313" key="12">
    <source>
        <dbReference type="Proteomes" id="UP001529369"/>
    </source>
</evidence>
<dbReference type="InterPro" id="IPR049940">
    <property type="entry name" value="GluQ/Sye"/>
</dbReference>
<dbReference type="EMBL" id="JAUFPN010000205">
    <property type="protein sequence ID" value="MDN3568249.1"/>
    <property type="molecule type" value="Genomic_DNA"/>
</dbReference>
<reference evidence="12" key="1">
    <citation type="journal article" date="2019" name="Int. J. Syst. Evol. Microbiol.">
        <title>The Global Catalogue of Microorganisms (GCM) 10K type strain sequencing project: providing services to taxonomists for standard genome sequencing and annotation.</title>
        <authorList>
            <consortium name="The Broad Institute Genomics Platform"/>
            <consortium name="The Broad Institute Genome Sequencing Center for Infectious Disease"/>
            <person name="Wu L."/>
            <person name="Ma J."/>
        </authorList>
    </citation>
    <scope>NUCLEOTIDE SEQUENCE [LARGE SCALE GENOMIC DNA]</scope>
    <source>
        <strain evidence="12">CECT 7131</strain>
    </source>
</reference>
<evidence type="ECO:0000256" key="7">
    <source>
        <dbReference type="ARBA" id="ARBA00023146"/>
    </source>
</evidence>
<dbReference type="PRINTS" id="PR00987">
    <property type="entry name" value="TRNASYNTHGLU"/>
</dbReference>
<evidence type="ECO:0000256" key="3">
    <source>
        <dbReference type="ARBA" id="ARBA00022598"/>
    </source>
</evidence>
<dbReference type="InterPro" id="IPR020751">
    <property type="entry name" value="aa-tRNA-synth_I_codon-bd_sub2"/>
</dbReference>
<feature type="domain" description="Glutamyl/glutaminyl-tRNA synthetase class Ib catalytic" evidence="9">
    <location>
        <begin position="2"/>
        <end position="278"/>
    </location>
</feature>
<dbReference type="RefSeq" id="WP_290320352.1">
    <property type="nucleotide sequence ID" value="NZ_JAUFPN010000205.1"/>
</dbReference>
<dbReference type="Gene3D" id="1.10.10.350">
    <property type="match status" value="1"/>
</dbReference>
<keyword evidence="3 8" id="KW-0436">Ligase</keyword>
<dbReference type="Pfam" id="PF00749">
    <property type="entry name" value="tRNA-synt_1c"/>
    <property type="match status" value="1"/>
</dbReference>
<dbReference type="PANTHER" id="PTHR43311:SF2">
    <property type="entry name" value="GLUTAMATE--TRNA LIGASE, MITOCHONDRIAL-RELATED"/>
    <property type="match status" value="1"/>
</dbReference>
<dbReference type="InterPro" id="IPR008925">
    <property type="entry name" value="aa_tRNA-synth_I_cd-bd_sf"/>
</dbReference>
<keyword evidence="6 8" id="KW-0648">Protein biosynthesis</keyword>
<comment type="similarity">
    <text evidence="1 8">Belongs to the class-I aminoacyl-tRNA synthetase family. Glutamate--tRNA ligase type 1 subfamily.</text>
</comment>
<keyword evidence="5 8" id="KW-0067">ATP-binding</keyword>
<evidence type="ECO:0000256" key="5">
    <source>
        <dbReference type="ARBA" id="ARBA00022840"/>
    </source>
</evidence>
<evidence type="ECO:0000313" key="11">
    <source>
        <dbReference type="EMBL" id="MDN3568249.1"/>
    </source>
</evidence>
<dbReference type="EC" id="6.1.1.17" evidence="8"/>
<dbReference type="SUPFAM" id="SSF52374">
    <property type="entry name" value="Nucleotidylyl transferase"/>
    <property type="match status" value="1"/>
</dbReference>
<feature type="short sequence motif" description="'HIGH' region" evidence="8">
    <location>
        <begin position="7"/>
        <end position="17"/>
    </location>
</feature>
<evidence type="ECO:0000259" key="9">
    <source>
        <dbReference type="Pfam" id="PF00749"/>
    </source>
</evidence>
<sequence>MKLRFAPSPTGLLHVGNARAALVNWMFARQRGGTVLLRLDDTDLERSKAEYAQALEEDLRWLGLDWDESFRQSDRLPLYAAAAERLKASGHLYPCFESEDELRVKRELRLKQGRPPLYDRGALKMTPEQFAKAVANGKSPYWRFKLNNRTVEWQDGVLGRRGVKLPSLSDPVLIRADGSPLYTFTSVVDDLDSRVTHIIRGEDHVTNTGVQLDIWEALAGPKDIRATALSFAHLPLLTDADGGPLSKRLGSLSLRQLRRDGVEPAALAGYLAALGTSQDPVVGMPAALVPGFALTAISHSPARFDVQQLLALNRKHLHAAPFEAVRAHLPEGADEAFWQVVRGNLDLLGEAKGWFEVTNGTVVPPVQPGEAEFLHAALAALPAEPWDATTWGAWTEALKAGTGRKGKALFLPLRLALTGEDHGPDLKALLPLIGRERAALRLRLGAEA</sequence>
<dbReference type="InterPro" id="IPR004527">
    <property type="entry name" value="Glu-tRNA-ligase_bac/mito"/>
</dbReference>
<feature type="binding site" evidence="8">
    <location>
        <position position="247"/>
    </location>
    <ligand>
        <name>ATP</name>
        <dbReference type="ChEBI" id="CHEBI:30616"/>
    </ligand>
</feature>
<organism evidence="11 12">
    <name type="scientific">Paeniroseomonas aquatica</name>
    <dbReference type="NCBI Taxonomy" id="373043"/>
    <lineage>
        <taxon>Bacteria</taxon>
        <taxon>Pseudomonadati</taxon>
        <taxon>Pseudomonadota</taxon>
        <taxon>Alphaproteobacteria</taxon>
        <taxon>Acetobacterales</taxon>
        <taxon>Acetobacteraceae</taxon>
        <taxon>Paeniroseomonas</taxon>
    </lineage>
</organism>
<dbReference type="NCBIfam" id="TIGR00464">
    <property type="entry name" value="gltX_bact"/>
    <property type="match status" value="1"/>
</dbReference>
<comment type="subunit">
    <text evidence="8">Monomer.</text>
</comment>
<dbReference type="GO" id="GO:0004818">
    <property type="term" value="F:glutamate-tRNA ligase activity"/>
    <property type="evidence" value="ECO:0007669"/>
    <property type="project" value="UniProtKB-EC"/>
</dbReference>